<accession>A0AAJ8M3C0</accession>
<dbReference type="RefSeq" id="XP_066071775.1">
    <property type="nucleotide sequence ID" value="XM_066215678.1"/>
</dbReference>
<proteinExistence type="predicted"/>
<evidence type="ECO:0000313" key="2">
    <source>
        <dbReference type="EMBL" id="WVN91075.1"/>
    </source>
</evidence>
<organism evidence="2 3">
    <name type="scientific">Cryptococcus depauperatus CBS 7841</name>
    <dbReference type="NCBI Taxonomy" id="1295531"/>
    <lineage>
        <taxon>Eukaryota</taxon>
        <taxon>Fungi</taxon>
        <taxon>Dikarya</taxon>
        <taxon>Basidiomycota</taxon>
        <taxon>Agaricomycotina</taxon>
        <taxon>Tremellomycetes</taxon>
        <taxon>Tremellales</taxon>
        <taxon>Cryptococcaceae</taxon>
        <taxon>Cryptococcus</taxon>
    </lineage>
</organism>
<feature type="region of interest" description="Disordered" evidence="1">
    <location>
        <begin position="33"/>
        <end position="62"/>
    </location>
</feature>
<feature type="region of interest" description="Disordered" evidence="1">
    <location>
        <begin position="91"/>
        <end position="113"/>
    </location>
</feature>
<sequence length="351" mass="37246">MIRESRSGNGWLAGMDGMRCGGYRELVCREEACGGEGGRGKQGKQGEGGRGVGGGKSPVKPPVKLLRQIDGGWVDGSDASVLYQYQHQYLPPHPSTTTTRTHARTHNATRAQRKNYPRTETTQRLHLLRRTHLQAETGRRKDPRVGRGGLVVRQLWQGRQPALEAGESTGETGLGRGGQEEGAGGECGGVVTALSGVARRAVSRVQVQTQSEAFAVQEGKGRRSSVVQCPPSPVSVGGEAVGPARDGARGETPPSPPLSPYGAFPVALQQPSWPAAPAGDSIHTPHSYLPPALFSPTWSLENAAFDMALQDASLFTALWPGVNLFQPYAYGPDVAAGYPVDTQQSYSTLGC</sequence>
<feature type="region of interest" description="Disordered" evidence="1">
    <location>
        <begin position="224"/>
        <end position="259"/>
    </location>
</feature>
<keyword evidence="3" id="KW-1185">Reference proteome</keyword>
<gene>
    <name evidence="2" type="ORF">L203_106322</name>
</gene>
<dbReference type="AlphaFoldDB" id="A0AAJ8M3C0"/>
<feature type="compositionally biased region" description="Gly residues" evidence="1">
    <location>
        <begin position="172"/>
        <end position="184"/>
    </location>
</feature>
<reference evidence="2" key="3">
    <citation type="submission" date="2024-01" db="EMBL/GenBank/DDBJ databases">
        <authorList>
            <person name="Coelho M.A."/>
            <person name="David-Palma M."/>
            <person name="Shea T."/>
            <person name="Sun S."/>
            <person name="Cuomo C.A."/>
            <person name="Heitman J."/>
        </authorList>
    </citation>
    <scope>NUCLEOTIDE SEQUENCE</scope>
    <source>
        <strain evidence="2">CBS 7841</strain>
    </source>
</reference>
<evidence type="ECO:0000256" key="1">
    <source>
        <dbReference type="SAM" id="MobiDB-lite"/>
    </source>
</evidence>
<dbReference type="Proteomes" id="UP000094043">
    <property type="component" value="Chromosome 8"/>
</dbReference>
<dbReference type="KEGG" id="cdep:91090530"/>
<dbReference type="EMBL" id="CP143791">
    <property type="protein sequence ID" value="WVN91075.1"/>
    <property type="molecule type" value="Genomic_DNA"/>
</dbReference>
<protein>
    <submittedName>
        <fullName evidence="2">Uncharacterized protein</fullName>
    </submittedName>
</protein>
<reference evidence="2" key="1">
    <citation type="submission" date="2016-06" db="EMBL/GenBank/DDBJ databases">
        <authorList>
            <person name="Cuomo C."/>
            <person name="Litvintseva A."/>
            <person name="Heitman J."/>
            <person name="Chen Y."/>
            <person name="Sun S."/>
            <person name="Springer D."/>
            <person name="Dromer F."/>
            <person name="Young S."/>
            <person name="Zeng Q."/>
            <person name="Chapman S."/>
            <person name="Gujja S."/>
            <person name="Saif S."/>
            <person name="Birren B."/>
        </authorList>
    </citation>
    <scope>NUCLEOTIDE SEQUENCE</scope>
    <source>
        <strain evidence="2">CBS 7841</strain>
    </source>
</reference>
<name>A0AAJ8M3C0_9TREE</name>
<feature type="region of interest" description="Disordered" evidence="1">
    <location>
        <begin position="161"/>
        <end position="184"/>
    </location>
</feature>
<dbReference type="GeneID" id="91090530"/>
<feature type="compositionally biased region" description="Gly residues" evidence="1">
    <location>
        <begin position="43"/>
        <end position="56"/>
    </location>
</feature>
<feature type="compositionally biased region" description="Basic residues" evidence="1">
    <location>
        <begin position="101"/>
        <end position="113"/>
    </location>
</feature>
<evidence type="ECO:0000313" key="3">
    <source>
        <dbReference type="Proteomes" id="UP000094043"/>
    </source>
</evidence>
<reference evidence="2" key="2">
    <citation type="journal article" date="2022" name="Elife">
        <title>Obligate sexual reproduction of a homothallic fungus closely related to the Cryptococcus pathogenic species complex.</title>
        <authorList>
            <person name="Passer A.R."/>
            <person name="Clancey S.A."/>
            <person name="Shea T."/>
            <person name="David-Palma M."/>
            <person name="Averette A.F."/>
            <person name="Boekhout T."/>
            <person name="Porcel B.M."/>
            <person name="Nowrousian M."/>
            <person name="Cuomo C.A."/>
            <person name="Sun S."/>
            <person name="Heitman J."/>
            <person name="Coelho M.A."/>
        </authorList>
    </citation>
    <scope>NUCLEOTIDE SEQUENCE</scope>
    <source>
        <strain evidence="2">CBS 7841</strain>
    </source>
</reference>